<protein>
    <submittedName>
        <fullName evidence="3">Uncharacterized protein</fullName>
    </submittedName>
</protein>
<dbReference type="AlphaFoldDB" id="A0A417YRL0"/>
<dbReference type="RefSeq" id="WP_118922316.1">
    <property type="nucleotide sequence ID" value="NZ_QWEG01000010.1"/>
</dbReference>
<keyword evidence="2" id="KW-0812">Transmembrane</keyword>
<evidence type="ECO:0000313" key="4">
    <source>
        <dbReference type="Proteomes" id="UP000284416"/>
    </source>
</evidence>
<keyword evidence="2" id="KW-0472">Membrane</keyword>
<keyword evidence="1" id="KW-0175">Coiled coil</keyword>
<organism evidence="3 4">
    <name type="scientific">Neobacillus notoginsengisoli</name>
    <dbReference type="NCBI Taxonomy" id="1578198"/>
    <lineage>
        <taxon>Bacteria</taxon>
        <taxon>Bacillati</taxon>
        <taxon>Bacillota</taxon>
        <taxon>Bacilli</taxon>
        <taxon>Bacillales</taxon>
        <taxon>Bacillaceae</taxon>
        <taxon>Neobacillus</taxon>
    </lineage>
</organism>
<proteinExistence type="predicted"/>
<evidence type="ECO:0000256" key="2">
    <source>
        <dbReference type="SAM" id="Phobius"/>
    </source>
</evidence>
<evidence type="ECO:0000256" key="1">
    <source>
        <dbReference type="SAM" id="Coils"/>
    </source>
</evidence>
<evidence type="ECO:0000313" key="3">
    <source>
        <dbReference type="EMBL" id="RHW37330.1"/>
    </source>
</evidence>
<keyword evidence="2" id="KW-1133">Transmembrane helix</keyword>
<keyword evidence="4" id="KW-1185">Reference proteome</keyword>
<feature type="coiled-coil region" evidence="1">
    <location>
        <begin position="4"/>
        <end position="31"/>
    </location>
</feature>
<comment type="caution">
    <text evidence="3">The sequence shown here is derived from an EMBL/GenBank/DDBJ whole genome shotgun (WGS) entry which is preliminary data.</text>
</comment>
<name>A0A417YRL0_9BACI</name>
<feature type="transmembrane region" description="Helical" evidence="2">
    <location>
        <begin position="87"/>
        <end position="108"/>
    </location>
</feature>
<accession>A0A417YRL0</accession>
<sequence length="112" mass="12723">MDESKQILTALARLEENVKNMNSKIDGFSKVSELALQTEQSAKSAHNRIDDIKVDMTAKIIDIKKDYEDKIAVECKAREKMESHITWLWRTLTGSIISFVFGIVLFFLTKGG</sequence>
<dbReference type="Proteomes" id="UP000284416">
    <property type="component" value="Unassembled WGS sequence"/>
</dbReference>
<dbReference type="EMBL" id="QWEG01000010">
    <property type="protein sequence ID" value="RHW37330.1"/>
    <property type="molecule type" value="Genomic_DNA"/>
</dbReference>
<gene>
    <name evidence="3" type="ORF">D1B31_16330</name>
</gene>
<reference evidence="3 4" key="1">
    <citation type="journal article" date="2017" name="Int. J. Syst. Evol. Microbiol.">
        <title>Bacillus notoginsengisoli sp. nov., a novel bacterium isolated from the rhizosphere of Panax notoginseng.</title>
        <authorList>
            <person name="Zhang M.Y."/>
            <person name="Cheng J."/>
            <person name="Cai Y."/>
            <person name="Zhang T.Y."/>
            <person name="Wu Y.Y."/>
            <person name="Manikprabhu D."/>
            <person name="Li W.J."/>
            <person name="Zhang Y.X."/>
        </authorList>
    </citation>
    <scope>NUCLEOTIDE SEQUENCE [LARGE SCALE GENOMIC DNA]</scope>
    <source>
        <strain evidence="3 4">JCM 30743</strain>
    </source>
</reference>
<dbReference type="OrthoDB" id="2186744at2"/>